<gene>
    <name evidence="1" type="ORF">AGLY_017838</name>
</gene>
<sequence length="274" mass="32335">MNETCHKNLLKELQGPKLYYALKTSEIYTIKYAFMLLFYRNISYKIKKYFLGCSEKNMEMHLNPGSNDNLLNALETFDHCKLLILSLDQFYNLKYNILLFHIHCDLERTHLWLYHECVLYCKQTYGFSNHCILMELLWKLFQGAFYVVRPAYNKVNNKIYLSILVVDNDLLKKSIYALPKLQQLLQQQLKLKSYYLLLYKNKNNLKSYIIPIGDCNPSSIILYFATLLTQHIGYKLEYTIVYNAIIFHQASLLFFSPSGNIKSTVVSYLTDLNL</sequence>
<organism evidence="1 2">
    <name type="scientific">Aphis glycines</name>
    <name type="common">Soybean aphid</name>
    <dbReference type="NCBI Taxonomy" id="307491"/>
    <lineage>
        <taxon>Eukaryota</taxon>
        <taxon>Metazoa</taxon>
        <taxon>Ecdysozoa</taxon>
        <taxon>Arthropoda</taxon>
        <taxon>Hexapoda</taxon>
        <taxon>Insecta</taxon>
        <taxon>Pterygota</taxon>
        <taxon>Neoptera</taxon>
        <taxon>Paraneoptera</taxon>
        <taxon>Hemiptera</taxon>
        <taxon>Sternorrhyncha</taxon>
        <taxon>Aphidomorpha</taxon>
        <taxon>Aphidoidea</taxon>
        <taxon>Aphididae</taxon>
        <taxon>Aphidini</taxon>
        <taxon>Aphis</taxon>
        <taxon>Aphis</taxon>
    </lineage>
</organism>
<dbReference type="Proteomes" id="UP000475862">
    <property type="component" value="Unassembled WGS sequence"/>
</dbReference>
<dbReference type="AlphaFoldDB" id="A0A6G0SVM8"/>
<accession>A0A6G0SVM8</accession>
<evidence type="ECO:0000313" key="1">
    <source>
        <dbReference type="EMBL" id="KAE9521761.1"/>
    </source>
</evidence>
<reference evidence="1 2" key="1">
    <citation type="submission" date="2019-08" db="EMBL/GenBank/DDBJ databases">
        <title>The genome of the soybean aphid Biotype 1, its phylome, world population structure and adaptation to the North American continent.</title>
        <authorList>
            <person name="Giordano R."/>
            <person name="Donthu R.K."/>
            <person name="Hernandez A.G."/>
            <person name="Wright C.L."/>
            <person name="Zimin A.V."/>
        </authorList>
    </citation>
    <scope>NUCLEOTIDE SEQUENCE [LARGE SCALE GENOMIC DNA]</scope>
    <source>
        <tissue evidence="1">Whole aphids</tissue>
    </source>
</reference>
<name>A0A6G0SVM8_APHGL</name>
<dbReference type="EMBL" id="VYZN01002169">
    <property type="protein sequence ID" value="KAE9521761.1"/>
    <property type="molecule type" value="Genomic_DNA"/>
</dbReference>
<proteinExistence type="predicted"/>
<keyword evidence="2" id="KW-1185">Reference proteome</keyword>
<comment type="caution">
    <text evidence="1">The sequence shown here is derived from an EMBL/GenBank/DDBJ whole genome shotgun (WGS) entry which is preliminary data.</text>
</comment>
<evidence type="ECO:0000313" key="2">
    <source>
        <dbReference type="Proteomes" id="UP000475862"/>
    </source>
</evidence>
<protein>
    <submittedName>
        <fullName evidence="1">Uncharacterized protein</fullName>
    </submittedName>
</protein>